<protein>
    <recommendedName>
        <fullName evidence="1">Cupin type-2 domain-containing protein</fullName>
    </recommendedName>
</protein>
<dbReference type="Gene3D" id="2.60.120.10">
    <property type="entry name" value="Jelly Rolls"/>
    <property type="match status" value="1"/>
</dbReference>
<dbReference type="PANTHER" id="PTHR36440">
    <property type="entry name" value="PUTATIVE (AFU_ORTHOLOGUE AFUA_8G07350)-RELATED"/>
    <property type="match status" value="1"/>
</dbReference>
<accession>A0A9W6MZ56</accession>
<reference evidence="2" key="1">
    <citation type="journal article" date="2014" name="Int. J. Syst. Evol. Microbiol.">
        <title>Complete genome sequence of Corynebacterium casei LMG S-19264T (=DSM 44701T), isolated from a smear-ripened cheese.</title>
        <authorList>
            <consortium name="US DOE Joint Genome Institute (JGI-PGF)"/>
            <person name="Walter F."/>
            <person name="Albersmeier A."/>
            <person name="Kalinowski J."/>
            <person name="Ruckert C."/>
        </authorList>
    </citation>
    <scope>NUCLEOTIDE SEQUENCE</scope>
    <source>
        <strain evidence="2">VKM B-2484</strain>
    </source>
</reference>
<dbReference type="InterPro" id="IPR053146">
    <property type="entry name" value="QDO-like"/>
</dbReference>
<gene>
    <name evidence="2" type="ORF">GCM10017643_18560</name>
</gene>
<dbReference type="RefSeq" id="WP_213373076.1">
    <property type="nucleotide sequence ID" value="NZ_BSFJ01000005.1"/>
</dbReference>
<dbReference type="AlphaFoldDB" id="A0A9W6MZ56"/>
<dbReference type="Pfam" id="PF07883">
    <property type="entry name" value="Cupin_2"/>
    <property type="match status" value="1"/>
</dbReference>
<dbReference type="Proteomes" id="UP001143370">
    <property type="component" value="Unassembled WGS sequence"/>
</dbReference>
<dbReference type="EMBL" id="BSFJ01000005">
    <property type="protein sequence ID" value="GLK71741.1"/>
    <property type="molecule type" value="Genomic_DNA"/>
</dbReference>
<dbReference type="SUPFAM" id="SSF51182">
    <property type="entry name" value="RmlC-like cupins"/>
    <property type="match status" value="1"/>
</dbReference>
<organism evidence="2 3">
    <name type="scientific">Ancylobacter dichloromethanicus</name>
    <dbReference type="NCBI Taxonomy" id="518825"/>
    <lineage>
        <taxon>Bacteria</taxon>
        <taxon>Pseudomonadati</taxon>
        <taxon>Pseudomonadota</taxon>
        <taxon>Alphaproteobacteria</taxon>
        <taxon>Hyphomicrobiales</taxon>
        <taxon>Xanthobacteraceae</taxon>
        <taxon>Ancylobacter</taxon>
    </lineage>
</organism>
<reference evidence="2" key="2">
    <citation type="submission" date="2023-01" db="EMBL/GenBank/DDBJ databases">
        <authorList>
            <person name="Sun Q."/>
            <person name="Evtushenko L."/>
        </authorList>
    </citation>
    <scope>NUCLEOTIDE SEQUENCE</scope>
    <source>
        <strain evidence="2">VKM B-2484</strain>
    </source>
</reference>
<proteinExistence type="predicted"/>
<sequence length="144" mass="15916">MQAGITTEFETTEFAGLDTRIVNSGESPFTVLDMTIKPGFGAPAHISPTEDKLFIVITGRVKYLVGEDLHVAEPGARIQVPKGVIHGFTNVGDADARHILISTPRRHEEFFRALHQIPQPREQHMDMLPEIAARNDQEIVGPLP</sequence>
<evidence type="ECO:0000259" key="1">
    <source>
        <dbReference type="Pfam" id="PF07883"/>
    </source>
</evidence>
<name>A0A9W6MZ56_9HYPH</name>
<keyword evidence="3" id="KW-1185">Reference proteome</keyword>
<dbReference type="PANTHER" id="PTHR36440:SF1">
    <property type="entry name" value="PUTATIVE (AFU_ORTHOLOGUE AFUA_8G07350)-RELATED"/>
    <property type="match status" value="1"/>
</dbReference>
<feature type="domain" description="Cupin type-2" evidence="1">
    <location>
        <begin position="34"/>
        <end position="100"/>
    </location>
</feature>
<dbReference type="InterPro" id="IPR014710">
    <property type="entry name" value="RmlC-like_jellyroll"/>
</dbReference>
<evidence type="ECO:0000313" key="2">
    <source>
        <dbReference type="EMBL" id="GLK71741.1"/>
    </source>
</evidence>
<dbReference type="InterPro" id="IPR013096">
    <property type="entry name" value="Cupin_2"/>
</dbReference>
<dbReference type="InterPro" id="IPR011051">
    <property type="entry name" value="RmlC_Cupin_sf"/>
</dbReference>
<evidence type="ECO:0000313" key="3">
    <source>
        <dbReference type="Proteomes" id="UP001143370"/>
    </source>
</evidence>
<comment type="caution">
    <text evidence="2">The sequence shown here is derived from an EMBL/GenBank/DDBJ whole genome shotgun (WGS) entry which is preliminary data.</text>
</comment>